<feature type="transmembrane region" description="Helical" evidence="5">
    <location>
        <begin position="63"/>
        <end position="82"/>
    </location>
</feature>
<dbReference type="Proteomes" id="UP000582659">
    <property type="component" value="Unassembled WGS sequence"/>
</dbReference>
<evidence type="ECO:0000256" key="1">
    <source>
        <dbReference type="ARBA" id="ARBA00004141"/>
    </source>
</evidence>
<dbReference type="GO" id="GO:0005886">
    <property type="term" value="C:plasma membrane"/>
    <property type="evidence" value="ECO:0007669"/>
    <property type="project" value="TreeGrafter"/>
</dbReference>
<feature type="domain" description="G-protein coupled receptors family 2 profile 2" evidence="6">
    <location>
        <begin position="26"/>
        <end position="276"/>
    </location>
</feature>
<dbReference type="Pfam" id="PF00002">
    <property type="entry name" value="7tm_2"/>
    <property type="match status" value="1"/>
</dbReference>
<keyword evidence="4 5" id="KW-0472">Membrane</keyword>
<evidence type="ECO:0000313" key="11">
    <source>
        <dbReference type="WBParaSite" id="BXY_1686700.1"/>
    </source>
</evidence>
<evidence type="ECO:0000313" key="10">
    <source>
        <dbReference type="Proteomes" id="UP000659654"/>
    </source>
</evidence>
<evidence type="ECO:0000256" key="2">
    <source>
        <dbReference type="ARBA" id="ARBA00022692"/>
    </source>
</evidence>
<dbReference type="PANTHER" id="PTHR45620">
    <property type="entry name" value="PDF RECEPTOR-LIKE PROTEIN-RELATED"/>
    <property type="match status" value="1"/>
</dbReference>
<dbReference type="EMBL" id="CAJFDI010000002">
    <property type="protein sequence ID" value="CAD5217248.1"/>
    <property type="molecule type" value="Genomic_DNA"/>
</dbReference>
<dbReference type="GO" id="GO:0007166">
    <property type="term" value="P:cell surface receptor signaling pathway"/>
    <property type="evidence" value="ECO:0007669"/>
    <property type="project" value="InterPro"/>
</dbReference>
<evidence type="ECO:0000313" key="8">
    <source>
        <dbReference type="EMBL" id="CAG9100650.1"/>
    </source>
</evidence>
<dbReference type="AlphaFoldDB" id="A0A1I7SUZ3"/>
<evidence type="ECO:0000313" key="9">
    <source>
        <dbReference type="Proteomes" id="UP000095284"/>
    </source>
</evidence>
<dbReference type="SMR" id="A0A1I7SUZ3"/>
<evidence type="ECO:0000256" key="3">
    <source>
        <dbReference type="ARBA" id="ARBA00022989"/>
    </source>
</evidence>
<protein>
    <submittedName>
        <fullName evidence="7">(pine wood nematode) hypothetical protein</fullName>
    </submittedName>
    <submittedName>
        <fullName evidence="11">G_PROTEIN_RECEP_F2_4 domain-containing protein</fullName>
    </submittedName>
</protein>
<dbReference type="InterPro" id="IPR017981">
    <property type="entry name" value="GPCR_2-like_7TM"/>
</dbReference>
<dbReference type="Proteomes" id="UP000095284">
    <property type="component" value="Unplaced"/>
</dbReference>
<dbReference type="SUPFAM" id="SSF81321">
    <property type="entry name" value="Family A G protein-coupled receptor-like"/>
    <property type="match status" value="1"/>
</dbReference>
<dbReference type="GO" id="GO:0008528">
    <property type="term" value="F:G protein-coupled peptide receptor activity"/>
    <property type="evidence" value="ECO:0007669"/>
    <property type="project" value="TreeGrafter"/>
</dbReference>
<evidence type="ECO:0000256" key="5">
    <source>
        <dbReference type="SAM" id="Phobius"/>
    </source>
</evidence>
<dbReference type="OrthoDB" id="1100386at2759"/>
<reference evidence="8" key="2">
    <citation type="submission" date="2020-08" db="EMBL/GenBank/DDBJ databases">
        <authorList>
            <person name="Kikuchi T."/>
        </authorList>
    </citation>
    <scope>NUCLEOTIDE SEQUENCE</scope>
    <source>
        <strain evidence="7">Ka4C1</strain>
    </source>
</reference>
<accession>A0A1I7SUZ3</accession>
<feature type="transmembrane region" description="Helical" evidence="5">
    <location>
        <begin position="102"/>
        <end position="122"/>
    </location>
</feature>
<evidence type="ECO:0000259" key="6">
    <source>
        <dbReference type="PROSITE" id="PS50261"/>
    </source>
</evidence>
<keyword evidence="3 5" id="KW-1133">Transmembrane helix</keyword>
<dbReference type="GO" id="GO:0007188">
    <property type="term" value="P:adenylate cyclase-modulating G protein-coupled receptor signaling pathway"/>
    <property type="evidence" value="ECO:0007669"/>
    <property type="project" value="TreeGrafter"/>
</dbReference>
<dbReference type="Gene3D" id="1.20.1070.10">
    <property type="entry name" value="Rhodopsin 7-helix transmembrane proteins"/>
    <property type="match status" value="1"/>
</dbReference>
<dbReference type="Proteomes" id="UP000659654">
    <property type="component" value="Unassembled WGS sequence"/>
</dbReference>
<feature type="transmembrane region" description="Helical" evidence="5">
    <location>
        <begin position="253"/>
        <end position="275"/>
    </location>
</feature>
<keyword evidence="10" id="KW-1185">Reference proteome</keyword>
<organism evidence="9 11">
    <name type="scientific">Bursaphelenchus xylophilus</name>
    <name type="common">Pinewood nematode worm</name>
    <name type="synonym">Aphelenchoides xylophilus</name>
    <dbReference type="NCBI Taxonomy" id="6326"/>
    <lineage>
        <taxon>Eukaryota</taxon>
        <taxon>Metazoa</taxon>
        <taxon>Ecdysozoa</taxon>
        <taxon>Nematoda</taxon>
        <taxon>Chromadorea</taxon>
        <taxon>Rhabditida</taxon>
        <taxon>Tylenchina</taxon>
        <taxon>Tylenchomorpha</taxon>
        <taxon>Aphelenchoidea</taxon>
        <taxon>Aphelenchoididae</taxon>
        <taxon>Bursaphelenchus</taxon>
    </lineage>
</organism>
<feature type="transmembrane region" description="Helical" evidence="5">
    <location>
        <begin position="28"/>
        <end position="51"/>
    </location>
</feature>
<dbReference type="WBParaSite" id="BXY_1686700.1">
    <property type="protein sequence ID" value="BXY_1686700.1"/>
    <property type="gene ID" value="BXY_1686700"/>
</dbReference>
<dbReference type="InterPro" id="IPR050332">
    <property type="entry name" value="GPCR_2"/>
</dbReference>
<dbReference type="eggNOG" id="KOG4564">
    <property type="taxonomic scope" value="Eukaryota"/>
</dbReference>
<evidence type="ECO:0000256" key="4">
    <source>
        <dbReference type="ARBA" id="ARBA00023136"/>
    </source>
</evidence>
<evidence type="ECO:0000313" key="7">
    <source>
        <dbReference type="EMBL" id="CAD5217248.1"/>
    </source>
</evidence>
<feature type="transmembrane region" description="Helical" evidence="5">
    <location>
        <begin position="180"/>
        <end position="204"/>
    </location>
</feature>
<dbReference type="InterPro" id="IPR000832">
    <property type="entry name" value="GPCR_2_secretin-like"/>
</dbReference>
<proteinExistence type="predicted"/>
<gene>
    <name evidence="7" type="ORF">BXYJ_LOCUS4940</name>
</gene>
<feature type="transmembrane region" description="Helical" evidence="5">
    <location>
        <begin position="134"/>
        <end position="160"/>
    </location>
</feature>
<reference evidence="11" key="1">
    <citation type="submission" date="2016-11" db="UniProtKB">
        <authorList>
            <consortium name="WormBaseParasite"/>
        </authorList>
    </citation>
    <scope>IDENTIFICATION</scope>
</reference>
<sequence length="317" mass="37268">MRFDHYENETVVDLVEEYEQEISREQTIIAWFCVLSYVLSTVLCIVSLRIFRQYQKLWCLRNVIHFNFILCIAIHNVAWLLALFSNFLETWRCVVTFVLFEVIKFCVTSGFCWMFVEGFYLYMSVMHCLYAYKINYWLCAFVGWGLPLALSGRTLFEFFITQPLEDVMNCAYTDESLDNWSVALIIGIIMINLIILVVIIYVLIAKFRKVEQKEWKTISQLLRALLFLCPLLGISYIFTIYQPQEPLWLAKLVVYYTLVINSTQGIFISVCFCFCNDEVRTSITRSARQTYYSLSVRVHELRRKSLDGSQLTFLGSP</sequence>
<comment type="subcellular location">
    <subcellularLocation>
        <location evidence="1">Membrane</location>
        <topology evidence="1">Multi-pass membrane protein</topology>
    </subcellularLocation>
</comment>
<feature type="transmembrane region" description="Helical" evidence="5">
    <location>
        <begin position="224"/>
        <end position="241"/>
    </location>
</feature>
<dbReference type="PRINTS" id="PR00249">
    <property type="entry name" value="GPCRSECRETIN"/>
</dbReference>
<dbReference type="PROSITE" id="PS50261">
    <property type="entry name" value="G_PROTEIN_RECEP_F2_4"/>
    <property type="match status" value="1"/>
</dbReference>
<name>A0A1I7SUZ3_BURXY</name>
<keyword evidence="2 5" id="KW-0812">Transmembrane</keyword>
<dbReference type="EMBL" id="CAJFCV020000002">
    <property type="protein sequence ID" value="CAG9100650.1"/>
    <property type="molecule type" value="Genomic_DNA"/>
</dbReference>